<protein>
    <submittedName>
        <fullName evidence="1">Uncharacterized protein</fullName>
    </submittedName>
</protein>
<proteinExistence type="predicted"/>
<dbReference type="GO" id="GO:0003676">
    <property type="term" value="F:nucleic acid binding"/>
    <property type="evidence" value="ECO:0007669"/>
    <property type="project" value="InterPro"/>
</dbReference>
<dbReference type="InterPro" id="IPR036397">
    <property type="entry name" value="RNaseH_sf"/>
</dbReference>
<dbReference type="AlphaFoldDB" id="A0AAD7H3Y0"/>
<name>A0AAD7H3Y0_9AGAR</name>
<accession>A0AAD7H3Y0</accession>
<dbReference type="Proteomes" id="UP001215598">
    <property type="component" value="Unassembled WGS sequence"/>
</dbReference>
<sequence>QGEASSTFEPPPPITSLTEGLRVLTRSIQTETETPQGCAVARDPPAPNTSQTIFIGCATTQNGDGENMAGASLWYGPENEKNMVLRVPVDQLQTSRSADICATLLAIQRAPRDQALKIVSSKNSSRIAMTRNLGTLEDKGWVGVANRDSLKALAAELRSRTAATIFVDVSPESPEILRNGERTARLQA</sequence>
<feature type="non-terminal residue" evidence="1">
    <location>
        <position position="188"/>
    </location>
</feature>
<keyword evidence="2" id="KW-1185">Reference proteome</keyword>
<dbReference type="EMBL" id="JARKIB010000399">
    <property type="protein sequence ID" value="KAJ7711322.1"/>
    <property type="molecule type" value="Genomic_DNA"/>
</dbReference>
<feature type="non-terminal residue" evidence="1">
    <location>
        <position position="1"/>
    </location>
</feature>
<comment type="caution">
    <text evidence="1">The sequence shown here is derived from an EMBL/GenBank/DDBJ whole genome shotgun (WGS) entry which is preliminary data.</text>
</comment>
<organism evidence="1 2">
    <name type="scientific">Mycena metata</name>
    <dbReference type="NCBI Taxonomy" id="1033252"/>
    <lineage>
        <taxon>Eukaryota</taxon>
        <taxon>Fungi</taxon>
        <taxon>Dikarya</taxon>
        <taxon>Basidiomycota</taxon>
        <taxon>Agaricomycotina</taxon>
        <taxon>Agaricomycetes</taxon>
        <taxon>Agaricomycetidae</taxon>
        <taxon>Agaricales</taxon>
        <taxon>Marasmiineae</taxon>
        <taxon>Mycenaceae</taxon>
        <taxon>Mycena</taxon>
    </lineage>
</organism>
<gene>
    <name evidence="1" type="ORF">B0H16DRAFT_1817076</name>
</gene>
<evidence type="ECO:0000313" key="2">
    <source>
        <dbReference type="Proteomes" id="UP001215598"/>
    </source>
</evidence>
<dbReference type="Gene3D" id="3.30.420.10">
    <property type="entry name" value="Ribonuclease H-like superfamily/Ribonuclease H"/>
    <property type="match status" value="1"/>
</dbReference>
<reference evidence="1" key="1">
    <citation type="submission" date="2023-03" db="EMBL/GenBank/DDBJ databases">
        <title>Massive genome expansion in bonnet fungi (Mycena s.s.) driven by repeated elements and novel gene families across ecological guilds.</title>
        <authorList>
            <consortium name="Lawrence Berkeley National Laboratory"/>
            <person name="Harder C.B."/>
            <person name="Miyauchi S."/>
            <person name="Viragh M."/>
            <person name="Kuo A."/>
            <person name="Thoen E."/>
            <person name="Andreopoulos B."/>
            <person name="Lu D."/>
            <person name="Skrede I."/>
            <person name="Drula E."/>
            <person name="Henrissat B."/>
            <person name="Morin E."/>
            <person name="Kohler A."/>
            <person name="Barry K."/>
            <person name="LaButti K."/>
            <person name="Morin E."/>
            <person name="Salamov A."/>
            <person name="Lipzen A."/>
            <person name="Mereny Z."/>
            <person name="Hegedus B."/>
            <person name="Baldrian P."/>
            <person name="Stursova M."/>
            <person name="Weitz H."/>
            <person name="Taylor A."/>
            <person name="Grigoriev I.V."/>
            <person name="Nagy L.G."/>
            <person name="Martin F."/>
            <person name="Kauserud H."/>
        </authorList>
    </citation>
    <scope>NUCLEOTIDE SEQUENCE</scope>
    <source>
        <strain evidence="1">CBHHK182m</strain>
    </source>
</reference>
<evidence type="ECO:0000313" key="1">
    <source>
        <dbReference type="EMBL" id="KAJ7711322.1"/>
    </source>
</evidence>